<comment type="caution">
    <text evidence="4">The sequence shown here is derived from an EMBL/GenBank/DDBJ whole genome shotgun (WGS) entry which is preliminary data.</text>
</comment>
<evidence type="ECO:0000313" key="4">
    <source>
        <dbReference type="EMBL" id="RZT89234.1"/>
    </source>
</evidence>
<evidence type="ECO:0000256" key="1">
    <source>
        <dbReference type="ARBA" id="ARBA00010515"/>
    </source>
</evidence>
<sequence>MPSLKARAVIFLLKHRHWFRLKARHETVTFDTSIPALRAQVEKSGVIFGKLPPDIVVDSFNLGSMSLEWIRPRDDAGGSAMLYFHGGGYVMGSHRSHRAAVAKFVAGSGVPALVFDYRLAPEHPFPAALDDALAAWEWLLARGQDPARAVFAGDSAGGGLLLAALLALRDKGRPLPAAAVALSPWTDLTSSGPSYQESDPLAPDGCWEVFSRYYAGERDRREPLISPLFGDLQGLPPLLLHAGGAEIMRDDAISFAAKARAAGVEVRLELGEGMFHCYPAVAPLFPEATAALADCCAFIRQYARG</sequence>
<dbReference type="PANTHER" id="PTHR48081:SF8">
    <property type="entry name" value="ALPHA_BETA HYDROLASE FOLD-3 DOMAIN-CONTAINING PROTEIN-RELATED"/>
    <property type="match status" value="1"/>
</dbReference>
<organism evidence="4 5">
    <name type="scientific">Azospira oryzae</name>
    <dbReference type="NCBI Taxonomy" id="146939"/>
    <lineage>
        <taxon>Bacteria</taxon>
        <taxon>Pseudomonadati</taxon>
        <taxon>Pseudomonadota</taxon>
        <taxon>Betaproteobacteria</taxon>
        <taxon>Rhodocyclales</taxon>
        <taxon>Rhodocyclaceae</taxon>
        <taxon>Azospira</taxon>
    </lineage>
</organism>
<feature type="domain" description="Alpha/beta hydrolase fold-3" evidence="3">
    <location>
        <begin position="81"/>
        <end position="278"/>
    </location>
</feature>
<dbReference type="EMBL" id="SHKM01000001">
    <property type="protein sequence ID" value="RZT89234.1"/>
    <property type="molecule type" value="Genomic_DNA"/>
</dbReference>
<name>A0ABY0IU10_9RHOO</name>
<dbReference type="RefSeq" id="WP_130458061.1">
    <property type="nucleotide sequence ID" value="NZ_SHKM01000001.1"/>
</dbReference>
<keyword evidence="2" id="KW-0378">Hydrolase</keyword>
<comment type="similarity">
    <text evidence="1">Belongs to the 'GDXG' lipolytic enzyme family.</text>
</comment>
<protein>
    <submittedName>
        <fullName evidence="4">Acetyl esterase/lipase</fullName>
    </submittedName>
</protein>
<dbReference type="Pfam" id="PF07859">
    <property type="entry name" value="Abhydrolase_3"/>
    <property type="match status" value="1"/>
</dbReference>
<accession>A0ABY0IU10</accession>
<dbReference type="SUPFAM" id="SSF53474">
    <property type="entry name" value="alpha/beta-Hydrolases"/>
    <property type="match status" value="1"/>
</dbReference>
<dbReference type="InterPro" id="IPR013094">
    <property type="entry name" value="AB_hydrolase_3"/>
</dbReference>
<gene>
    <name evidence="4" type="ORF">EV678_0014</name>
</gene>
<dbReference type="InterPro" id="IPR002168">
    <property type="entry name" value="Lipase_GDXG_HIS_AS"/>
</dbReference>
<evidence type="ECO:0000259" key="3">
    <source>
        <dbReference type="Pfam" id="PF07859"/>
    </source>
</evidence>
<dbReference type="PROSITE" id="PS01173">
    <property type="entry name" value="LIPASE_GDXG_HIS"/>
    <property type="match status" value="1"/>
</dbReference>
<dbReference type="Gene3D" id="3.40.50.1820">
    <property type="entry name" value="alpha/beta hydrolase"/>
    <property type="match status" value="1"/>
</dbReference>
<dbReference type="InterPro" id="IPR050300">
    <property type="entry name" value="GDXG_lipolytic_enzyme"/>
</dbReference>
<dbReference type="Proteomes" id="UP000292136">
    <property type="component" value="Unassembled WGS sequence"/>
</dbReference>
<dbReference type="PANTHER" id="PTHR48081">
    <property type="entry name" value="AB HYDROLASE SUPERFAMILY PROTEIN C4A8.06C"/>
    <property type="match status" value="1"/>
</dbReference>
<evidence type="ECO:0000313" key="5">
    <source>
        <dbReference type="Proteomes" id="UP000292136"/>
    </source>
</evidence>
<evidence type="ECO:0000256" key="2">
    <source>
        <dbReference type="ARBA" id="ARBA00022801"/>
    </source>
</evidence>
<reference evidence="4 5" key="1">
    <citation type="submission" date="2019-02" db="EMBL/GenBank/DDBJ databases">
        <title>Genomic Encyclopedia of Type Strains, Phase IV (KMG-IV): sequencing the most valuable type-strain genomes for metagenomic binning, comparative biology and taxonomic classification.</title>
        <authorList>
            <person name="Goeker M."/>
        </authorList>
    </citation>
    <scope>NUCLEOTIDE SEQUENCE [LARGE SCALE GENOMIC DNA]</scope>
    <source>
        <strain evidence="4 5">DSM 21223</strain>
    </source>
</reference>
<keyword evidence="5" id="KW-1185">Reference proteome</keyword>
<dbReference type="InterPro" id="IPR029058">
    <property type="entry name" value="AB_hydrolase_fold"/>
</dbReference>
<proteinExistence type="inferred from homology"/>